<gene>
    <name evidence="1" type="ORF">J0I24_02555</name>
</gene>
<dbReference type="AlphaFoldDB" id="A0A8I1SW22"/>
<comment type="caution">
    <text evidence="1">The sequence shown here is derived from an EMBL/GenBank/DDBJ whole genome shotgun (WGS) entry which is preliminary data.</text>
</comment>
<dbReference type="PANTHER" id="PTHR37463">
    <property type="entry name" value="GSL3115 PROTEIN"/>
    <property type="match status" value="1"/>
</dbReference>
<evidence type="ECO:0000313" key="2">
    <source>
        <dbReference type="Proteomes" id="UP000664800"/>
    </source>
</evidence>
<dbReference type="RefSeq" id="WP_276727564.1">
    <property type="nucleotide sequence ID" value="NZ_JAFKMR010000010.1"/>
</dbReference>
<dbReference type="EMBL" id="JAFKMR010000010">
    <property type="protein sequence ID" value="MBN8743166.1"/>
    <property type="molecule type" value="Genomic_DNA"/>
</dbReference>
<sequence length="65" mass="7143">MSAAASGHKGNKAALASKPCAVCGRPMSWRRAWAKNWEAVRYCSQACRKNRNKAKSQAGAWHDKP</sequence>
<protein>
    <submittedName>
        <fullName evidence="1">DUF2256 domain-containing protein</fullName>
    </submittedName>
</protein>
<evidence type="ECO:0000313" key="1">
    <source>
        <dbReference type="EMBL" id="MBN8743166.1"/>
    </source>
</evidence>
<dbReference type="InterPro" id="IPR017136">
    <property type="entry name" value="UCP037205"/>
</dbReference>
<dbReference type="PANTHER" id="PTHR37463:SF1">
    <property type="entry name" value="DUF2256 DOMAIN-CONTAINING PROTEIN"/>
    <property type="match status" value="1"/>
</dbReference>
<name>A0A8I1SW22_THIA3</name>
<dbReference type="Pfam" id="PF10013">
    <property type="entry name" value="DUF2256"/>
    <property type="match status" value="1"/>
</dbReference>
<accession>A0A8I1SW22</accession>
<dbReference type="Proteomes" id="UP000664800">
    <property type="component" value="Unassembled WGS sequence"/>
</dbReference>
<reference evidence="1" key="1">
    <citation type="submission" date="2021-02" db="EMBL/GenBank/DDBJ databases">
        <title>Thiocyanate and organic carbon inputs drive convergent selection for specific autotrophic Afipia and Thiobacillus strains within complex microbiomes.</title>
        <authorList>
            <person name="Huddy R.J."/>
            <person name="Sachdeva R."/>
            <person name="Kadzinga F."/>
            <person name="Kantor R.S."/>
            <person name="Harrison S.T.L."/>
            <person name="Banfield J.F."/>
        </authorList>
    </citation>
    <scope>NUCLEOTIDE SEQUENCE</scope>
    <source>
        <strain evidence="1">SCN18_13_7_16_R3_B_64_19</strain>
    </source>
</reference>
<proteinExistence type="predicted"/>
<organism evidence="1 2">
    <name type="scientific">Thiomonas arsenitoxydans (strain DSM 22701 / CIP 110005 / 3As)</name>
    <dbReference type="NCBI Taxonomy" id="426114"/>
    <lineage>
        <taxon>Bacteria</taxon>
        <taxon>Pseudomonadati</taxon>
        <taxon>Pseudomonadota</taxon>
        <taxon>Betaproteobacteria</taxon>
        <taxon>Burkholderiales</taxon>
        <taxon>Thiomonas</taxon>
    </lineage>
</organism>